<gene>
    <name evidence="1" type="ORF">MANES_08G069250v8</name>
</gene>
<evidence type="ECO:0000313" key="1">
    <source>
        <dbReference type="EMBL" id="KAG8649137.1"/>
    </source>
</evidence>
<sequence length="195" mass="22676">MTFTAPSKWVKRLSLAEWWYNSYPPPPWPCFPHRILHGRLGFFEASTYRQTSIVIRKYLKLSAKCYGPFQIFAKVGLVAYKLQLSPNSTKHPVFHVSLLKKKLGDTITALLDLPVMANEELVVSPEQLLKQRTISRQGQRVLQGLVKWVNFPIENATWEDQAFLYAQFLDFQPFWGQEGSHGEGIVVYRRKRKNH</sequence>
<organism evidence="1 2">
    <name type="scientific">Manihot esculenta</name>
    <name type="common">Cassava</name>
    <name type="synonym">Jatropha manihot</name>
    <dbReference type="NCBI Taxonomy" id="3983"/>
    <lineage>
        <taxon>Eukaryota</taxon>
        <taxon>Viridiplantae</taxon>
        <taxon>Streptophyta</taxon>
        <taxon>Embryophyta</taxon>
        <taxon>Tracheophyta</taxon>
        <taxon>Spermatophyta</taxon>
        <taxon>Magnoliopsida</taxon>
        <taxon>eudicotyledons</taxon>
        <taxon>Gunneridae</taxon>
        <taxon>Pentapetalae</taxon>
        <taxon>rosids</taxon>
        <taxon>fabids</taxon>
        <taxon>Malpighiales</taxon>
        <taxon>Euphorbiaceae</taxon>
        <taxon>Crotonoideae</taxon>
        <taxon>Manihoteae</taxon>
        <taxon>Manihot</taxon>
    </lineage>
</organism>
<protein>
    <submittedName>
        <fullName evidence="1">Uncharacterized protein</fullName>
    </submittedName>
</protein>
<dbReference type="EMBL" id="CM004394">
    <property type="protein sequence ID" value="KAG8649137.1"/>
    <property type="molecule type" value="Genomic_DNA"/>
</dbReference>
<name>A0ACB7H9M2_MANES</name>
<accession>A0ACB7H9M2</accession>
<evidence type="ECO:0000313" key="2">
    <source>
        <dbReference type="Proteomes" id="UP000091857"/>
    </source>
</evidence>
<dbReference type="Proteomes" id="UP000091857">
    <property type="component" value="Chromosome 8"/>
</dbReference>
<reference evidence="2" key="1">
    <citation type="journal article" date="2016" name="Nat. Biotechnol.">
        <title>Sequencing wild and cultivated cassava and related species reveals extensive interspecific hybridization and genetic diversity.</title>
        <authorList>
            <person name="Bredeson J.V."/>
            <person name="Lyons J.B."/>
            <person name="Prochnik S.E."/>
            <person name="Wu G.A."/>
            <person name="Ha C.M."/>
            <person name="Edsinger-Gonzales E."/>
            <person name="Grimwood J."/>
            <person name="Schmutz J."/>
            <person name="Rabbi I.Y."/>
            <person name="Egesi C."/>
            <person name="Nauluvula P."/>
            <person name="Lebot V."/>
            <person name="Ndunguru J."/>
            <person name="Mkamilo G."/>
            <person name="Bart R.S."/>
            <person name="Setter T.L."/>
            <person name="Gleadow R.M."/>
            <person name="Kulakow P."/>
            <person name="Ferguson M.E."/>
            <person name="Rounsley S."/>
            <person name="Rokhsar D.S."/>
        </authorList>
    </citation>
    <scope>NUCLEOTIDE SEQUENCE [LARGE SCALE GENOMIC DNA]</scope>
    <source>
        <strain evidence="2">cv. AM560-2</strain>
    </source>
</reference>
<keyword evidence="2" id="KW-1185">Reference proteome</keyword>
<comment type="caution">
    <text evidence="1">The sequence shown here is derived from an EMBL/GenBank/DDBJ whole genome shotgun (WGS) entry which is preliminary data.</text>
</comment>
<proteinExistence type="predicted"/>